<reference evidence="7 9" key="2">
    <citation type="submission" date="2018-06" db="EMBL/GenBank/DDBJ databases">
        <authorList>
            <consortium name="Pathogen Informatics"/>
            <person name="Doyle S."/>
        </authorList>
    </citation>
    <scope>NUCLEOTIDE SEQUENCE [LARGE SCALE GENOMIC DNA]</scope>
    <source>
        <strain evidence="7 9">NCTC11227</strain>
    </source>
</reference>
<evidence type="ECO:0000313" key="9">
    <source>
        <dbReference type="Proteomes" id="UP000255102"/>
    </source>
</evidence>
<name>A0A160GE38_9GAMM</name>
<dbReference type="AlphaFoldDB" id="A0A160GE38"/>
<sequence length="116" mass="12762">MNIQQLLYTLILFAVTAVAEIVGCYLPYLILNEQKSAWLWLPTALSLTVFVYLLTLHPAASGRIYAAYGGIYVCTALVWLHFVDKVTLSSWDMVGAALVVLGALTIILQPNGFSVR</sequence>
<keyword evidence="2 5" id="KW-0812">Transmembrane</keyword>
<feature type="transmembrane region" description="Helical" evidence="5">
    <location>
        <begin position="7"/>
        <end position="31"/>
    </location>
</feature>
<keyword evidence="8" id="KW-1185">Reference proteome</keyword>
<evidence type="ECO:0000313" key="7">
    <source>
        <dbReference type="EMBL" id="STY86149.1"/>
    </source>
</evidence>
<evidence type="ECO:0000256" key="5">
    <source>
        <dbReference type="HAMAP-Rule" id="MF_00010"/>
    </source>
</evidence>
<protein>
    <submittedName>
        <fullName evidence="6">Membrane protein</fullName>
    </submittedName>
    <submittedName>
        <fullName evidence="7">Uncharacterized BCR, YnfA/UPF0060 family</fullName>
    </submittedName>
</protein>
<comment type="subcellular location">
    <subcellularLocation>
        <location evidence="5">Cell membrane</location>
        <topology evidence="5">Multi-pass membrane protein</topology>
    </subcellularLocation>
</comment>
<dbReference type="STRING" id="29433.MOVS_00545"/>
<dbReference type="EMBL" id="CP011158">
    <property type="protein sequence ID" value="ANB90743.1"/>
    <property type="molecule type" value="Genomic_DNA"/>
</dbReference>
<dbReference type="Proteomes" id="UP000076765">
    <property type="component" value="Chromosome"/>
</dbReference>
<keyword evidence="4 5" id="KW-0472">Membrane</keyword>
<evidence type="ECO:0000313" key="6">
    <source>
        <dbReference type="EMBL" id="ANB90743.1"/>
    </source>
</evidence>
<dbReference type="Pfam" id="PF02694">
    <property type="entry name" value="UPF0060"/>
    <property type="match status" value="1"/>
</dbReference>
<feature type="transmembrane region" description="Helical" evidence="5">
    <location>
        <begin position="37"/>
        <end position="57"/>
    </location>
</feature>
<accession>A0A160GE38</accession>
<gene>
    <name evidence="7" type="primary">ynfA</name>
    <name evidence="6" type="ORF">MOVS_00545</name>
    <name evidence="7" type="ORF">NCTC11227_00110</name>
</gene>
<dbReference type="EMBL" id="UGPW01000001">
    <property type="protein sequence ID" value="STY86149.1"/>
    <property type="molecule type" value="Genomic_DNA"/>
</dbReference>
<feature type="transmembrane region" description="Helical" evidence="5">
    <location>
        <begin position="88"/>
        <end position="108"/>
    </location>
</feature>
<proteinExistence type="inferred from homology"/>
<dbReference type="Proteomes" id="UP000255102">
    <property type="component" value="Unassembled WGS sequence"/>
</dbReference>
<keyword evidence="1 5" id="KW-1003">Cell membrane</keyword>
<dbReference type="GO" id="GO:0005886">
    <property type="term" value="C:plasma membrane"/>
    <property type="evidence" value="ECO:0007669"/>
    <property type="project" value="UniProtKB-SubCell"/>
</dbReference>
<dbReference type="PANTHER" id="PTHR36116">
    <property type="entry name" value="UPF0060 MEMBRANE PROTEIN YNFA"/>
    <property type="match status" value="1"/>
</dbReference>
<organism evidence="7 9">
    <name type="scientific">Moraxella ovis</name>
    <dbReference type="NCBI Taxonomy" id="29433"/>
    <lineage>
        <taxon>Bacteria</taxon>
        <taxon>Pseudomonadati</taxon>
        <taxon>Pseudomonadota</taxon>
        <taxon>Gammaproteobacteria</taxon>
        <taxon>Moraxellales</taxon>
        <taxon>Moraxellaceae</taxon>
        <taxon>Moraxella</taxon>
    </lineage>
</organism>
<evidence type="ECO:0000256" key="4">
    <source>
        <dbReference type="ARBA" id="ARBA00023136"/>
    </source>
</evidence>
<dbReference type="InterPro" id="IPR003844">
    <property type="entry name" value="UPF0060"/>
</dbReference>
<reference evidence="6 8" key="1">
    <citation type="submission" date="2015-04" db="EMBL/GenBank/DDBJ databases">
        <authorList>
            <person name="Calcutt M.J."/>
            <person name="Foecking M.F."/>
        </authorList>
    </citation>
    <scope>NUCLEOTIDE SEQUENCE [LARGE SCALE GENOMIC DNA]</scope>
    <source>
        <strain evidence="6 8">199/55</strain>
    </source>
</reference>
<feature type="transmembrane region" description="Helical" evidence="5">
    <location>
        <begin position="64"/>
        <end position="82"/>
    </location>
</feature>
<dbReference type="RefSeq" id="WP_063513323.1">
    <property type="nucleotide sequence ID" value="NZ_CP011158.1"/>
</dbReference>
<comment type="similarity">
    <text evidence="5">Belongs to the UPF0060 family.</text>
</comment>
<evidence type="ECO:0000256" key="1">
    <source>
        <dbReference type="ARBA" id="ARBA00022475"/>
    </source>
</evidence>
<evidence type="ECO:0000313" key="8">
    <source>
        <dbReference type="Proteomes" id="UP000076765"/>
    </source>
</evidence>
<evidence type="ECO:0000256" key="2">
    <source>
        <dbReference type="ARBA" id="ARBA00022692"/>
    </source>
</evidence>
<evidence type="ECO:0000256" key="3">
    <source>
        <dbReference type="ARBA" id="ARBA00022989"/>
    </source>
</evidence>
<keyword evidence="3 5" id="KW-1133">Transmembrane helix</keyword>
<dbReference type="PANTHER" id="PTHR36116:SF1">
    <property type="entry name" value="UPF0060 MEMBRANE PROTEIN YNFA"/>
    <property type="match status" value="1"/>
</dbReference>
<dbReference type="KEGG" id="moi:MOVS_00545"/>
<dbReference type="HAMAP" id="MF_00010">
    <property type="entry name" value="UPF0060"/>
    <property type="match status" value="1"/>
</dbReference>
<dbReference type="NCBIfam" id="NF002586">
    <property type="entry name" value="PRK02237.1"/>
    <property type="match status" value="1"/>
</dbReference>